<reference evidence="2" key="1">
    <citation type="submission" date="2018-05" db="EMBL/GenBank/DDBJ databases">
        <authorList>
            <person name="Lanie J.A."/>
            <person name="Ng W.-L."/>
            <person name="Kazmierczak K.M."/>
            <person name="Andrzejewski T.M."/>
            <person name="Davidsen T.M."/>
            <person name="Wayne K.J."/>
            <person name="Tettelin H."/>
            <person name="Glass J.I."/>
            <person name="Rusch D."/>
            <person name="Podicherti R."/>
            <person name="Tsui H.-C.T."/>
            <person name="Winkler M.E."/>
        </authorList>
    </citation>
    <scope>NUCLEOTIDE SEQUENCE</scope>
</reference>
<proteinExistence type="predicted"/>
<evidence type="ECO:0000313" key="2">
    <source>
        <dbReference type="EMBL" id="SVB42903.1"/>
    </source>
</evidence>
<keyword evidence="1" id="KW-1133">Transmembrane helix</keyword>
<feature type="transmembrane region" description="Helical" evidence="1">
    <location>
        <begin position="53"/>
        <end position="76"/>
    </location>
</feature>
<dbReference type="AlphaFoldDB" id="A0A382DYY5"/>
<feature type="transmembrane region" description="Helical" evidence="1">
    <location>
        <begin position="88"/>
        <end position="109"/>
    </location>
</feature>
<evidence type="ECO:0008006" key="3">
    <source>
        <dbReference type="Google" id="ProtNLM"/>
    </source>
</evidence>
<name>A0A382DYY5_9ZZZZ</name>
<feature type="transmembrane region" description="Helical" evidence="1">
    <location>
        <begin position="230"/>
        <end position="251"/>
    </location>
</feature>
<keyword evidence="1" id="KW-0472">Membrane</keyword>
<feature type="transmembrane region" description="Helical" evidence="1">
    <location>
        <begin position="129"/>
        <end position="147"/>
    </location>
</feature>
<feature type="transmembrane region" description="Helical" evidence="1">
    <location>
        <begin position="405"/>
        <end position="423"/>
    </location>
</feature>
<feature type="transmembrane region" description="Helical" evidence="1">
    <location>
        <begin position="12"/>
        <end position="33"/>
    </location>
</feature>
<organism evidence="2">
    <name type="scientific">marine metagenome</name>
    <dbReference type="NCBI Taxonomy" id="408172"/>
    <lineage>
        <taxon>unclassified sequences</taxon>
        <taxon>metagenomes</taxon>
        <taxon>ecological metagenomes</taxon>
    </lineage>
</organism>
<feature type="transmembrane region" description="Helical" evidence="1">
    <location>
        <begin position="190"/>
        <end position="209"/>
    </location>
</feature>
<protein>
    <recommendedName>
        <fullName evidence="3">Polysaccharide biosynthesis protein C-terminal domain-containing protein</fullName>
    </recommendedName>
</protein>
<feature type="transmembrane region" description="Helical" evidence="1">
    <location>
        <begin position="306"/>
        <end position="324"/>
    </location>
</feature>
<accession>A0A382DYY5</accession>
<feature type="transmembrane region" description="Helical" evidence="1">
    <location>
        <begin position="159"/>
        <end position="184"/>
    </location>
</feature>
<gene>
    <name evidence="2" type="ORF">METZ01_LOCUS195757</name>
</gene>
<feature type="transmembrane region" description="Helical" evidence="1">
    <location>
        <begin position="344"/>
        <end position="361"/>
    </location>
</feature>
<sequence>MNQENKVTLKQVFYLWLPLAGSWFLMGAETPTLTAFVARMALPEINLAAWGSLVYPISLAIEGPIIMLLAASTALASDVASYKKLFRYMLIMSITLTAIHVMVAFTPLFYVVAENWLKVPVELHESGRLGLQIMTPWTIMIAWRRLNQGVMIKYGNSRAVVVGTAIRLVALIAVLIIGMNYAGWSGIKTGAMAVAIAVTMEALYAHVAVQKILKTNLPLSSDAKPITRDSFVSFYFPLAITPLLTLLIHPAGAAGMSRMPDVLASLAAWPVVWGLVFLLRSMAFAFNEVVVSLAGKPDGIMQLRRFARILALSTVSLLAVIAFTPLSEIWYGKVTGLSGELTHLSSIATMFAILMPGYQVYQSWYGGLLVHHHQTRGISEAVMVYVCLALAGLLFGTQYATVPGIYWTINVLVFSGLCQTFFLRYRYRGISIQ</sequence>
<keyword evidence="1" id="KW-0812">Transmembrane</keyword>
<evidence type="ECO:0000256" key="1">
    <source>
        <dbReference type="SAM" id="Phobius"/>
    </source>
</evidence>
<feature type="transmembrane region" description="Helical" evidence="1">
    <location>
        <begin position="382"/>
        <end position="399"/>
    </location>
</feature>
<dbReference type="EMBL" id="UINC01041522">
    <property type="protein sequence ID" value="SVB42903.1"/>
    <property type="molecule type" value="Genomic_DNA"/>
</dbReference>